<dbReference type="Proteomes" id="UP000323011">
    <property type="component" value="Unassembled WGS sequence"/>
</dbReference>
<dbReference type="SUPFAM" id="SSF52540">
    <property type="entry name" value="P-loop containing nucleoside triphosphate hydrolases"/>
    <property type="match status" value="1"/>
</dbReference>
<evidence type="ECO:0000313" key="3">
    <source>
        <dbReference type="EMBL" id="KAA0150566.1"/>
    </source>
</evidence>
<dbReference type="SMART" id="SM00174">
    <property type="entry name" value="RHO"/>
    <property type="match status" value="1"/>
</dbReference>
<dbReference type="SMART" id="SM00173">
    <property type="entry name" value="RAS"/>
    <property type="match status" value="1"/>
</dbReference>
<dbReference type="Gene3D" id="3.40.50.300">
    <property type="entry name" value="P-loop containing nucleotide triphosphate hydrolases"/>
    <property type="match status" value="1"/>
</dbReference>
<evidence type="ECO:0000313" key="4">
    <source>
        <dbReference type="Proteomes" id="UP000323011"/>
    </source>
</evidence>
<organism evidence="2 5">
    <name type="scientific">Cafeteria roenbergensis</name>
    <name type="common">Marine flagellate</name>
    <dbReference type="NCBI Taxonomy" id="33653"/>
    <lineage>
        <taxon>Eukaryota</taxon>
        <taxon>Sar</taxon>
        <taxon>Stramenopiles</taxon>
        <taxon>Bigyra</taxon>
        <taxon>Opalozoa</taxon>
        <taxon>Bicosoecida</taxon>
        <taxon>Cafeteriaceae</taxon>
        <taxon>Cafeteria</taxon>
    </lineage>
</organism>
<dbReference type="EMBL" id="VLTN01000033">
    <property type="protein sequence ID" value="KAA0150566.1"/>
    <property type="molecule type" value="Genomic_DNA"/>
</dbReference>
<dbReference type="PROSITE" id="PS51419">
    <property type="entry name" value="RAB"/>
    <property type="match status" value="1"/>
</dbReference>
<keyword evidence="1" id="KW-0547">Nucleotide-binding</keyword>
<reference evidence="4 5" key="1">
    <citation type="submission" date="2019-07" db="EMBL/GenBank/DDBJ databases">
        <title>Genomes of Cafeteria roenbergensis.</title>
        <authorList>
            <person name="Fischer M.G."/>
            <person name="Hackl T."/>
            <person name="Roman M."/>
        </authorList>
    </citation>
    <scope>NUCLEOTIDE SEQUENCE [LARGE SCALE GENOMIC DNA]</scope>
    <source>
        <strain evidence="3 4">BVI</strain>
        <strain evidence="2 5">Cflag</strain>
    </source>
</reference>
<protein>
    <submittedName>
        <fullName evidence="2">Uncharacterized protein</fullName>
    </submittedName>
</protein>
<proteinExistence type="predicted"/>
<gene>
    <name evidence="3" type="ORF">FNF29_05141</name>
    <name evidence="2" type="ORF">FNF31_07744</name>
</gene>
<evidence type="ECO:0000256" key="1">
    <source>
        <dbReference type="ARBA" id="ARBA00022741"/>
    </source>
</evidence>
<dbReference type="GO" id="GO:0003924">
    <property type="term" value="F:GTPase activity"/>
    <property type="evidence" value="ECO:0007669"/>
    <property type="project" value="InterPro"/>
</dbReference>
<dbReference type="AlphaFoldDB" id="A0A5A8C3G5"/>
<dbReference type="PRINTS" id="PR00449">
    <property type="entry name" value="RASTRNSFRMNG"/>
</dbReference>
<dbReference type="FunFam" id="3.40.50.300:FF:001447">
    <property type="entry name" value="Ras-related protein Rab-1B"/>
    <property type="match status" value="1"/>
</dbReference>
<dbReference type="InterPro" id="IPR027417">
    <property type="entry name" value="P-loop_NTPase"/>
</dbReference>
<dbReference type="OMA" id="NMENVVF"/>
<dbReference type="Pfam" id="PF00071">
    <property type="entry name" value="Ras"/>
    <property type="match status" value="1"/>
</dbReference>
<keyword evidence="4" id="KW-1185">Reference proteome</keyword>
<dbReference type="GO" id="GO:0005525">
    <property type="term" value="F:GTP binding"/>
    <property type="evidence" value="ECO:0007669"/>
    <property type="project" value="InterPro"/>
</dbReference>
<dbReference type="InterPro" id="IPR005225">
    <property type="entry name" value="Small_GTP-bd"/>
</dbReference>
<dbReference type="SMART" id="SM00175">
    <property type="entry name" value="RAB"/>
    <property type="match status" value="1"/>
</dbReference>
<dbReference type="EMBL" id="VLTM01000181">
    <property type="protein sequence ID" value="KAA0146650.1"/>
    <property type="molecule type" value="Genomic_DNA"/>
</dbReference>
<sequence>MGDSGVGKSCLIKRFCEGRFVSKYVMTIGVDFGVKPVRLPSGQAARVNFWDLSGRPEFLEVRNEFYRDSQAALLVFDVCRQESFEGLEGWLREAQRFGAPASMPLAVCGNKTDKGARRRVPAADARAWAAEHGLPYFETSAESGAGVAEAFEELLAAAGRAWASA</sequence>
<dbReference type="PROSITE" id="PS51421">
    <property type="entry name" value="RAS"/>
    <property type="match status" value="1"/>
</dbReference>
<dbReference type="InterPro" id="IPR001806">
    <property type="entry name" value="Small_GTPase"/>
</dbReference>
<name>A0A5A8C3G5_CAFRO</name>
<dbReference type="SMART" id="SM00176">
    <property type="entry name" value="RAN"/>
    <property type="match status" value="1"/>
</dbReference>
<dbReference type="Proteomes" id="UP000325113">
    <property type="component" value="Unassembled WGS sequence"/>
</dbReference>
<evidence type="ECO:0000313" key="5">
    <source>
        <dbReference type="Proteomes" id="UP000325113"/>
    </source>
</evidence>
<dbReference type="NCBIfam" id="TIGR00231">
    <property type="entry name" value="small_GTP"/>
    <property type="match status" value="1"/>
</dbReference>
<dbReference type="PANTHER" id="PTHR47978">
    <property type="match status" value="1"/>
</dbReference>
<accession>A0A5A8C3G5</accession>
<comment type="caution">
    <text evidence="2">The sequence shown here is derived from an EMBL/GenBank/DDBJ whole genome shotgun (WGS) entry which is preliminary data.</text>
</comment>
<evidence type="ECO:0000313" key="2">
    <source>
        <dbReference type="EMBL" id="KAA0146650.1"/>
    </source>
</evidence>